<dbReference type="Proteomes" id="UP001439008">
    <property type="component" value="Unassembled WGS sequence"/>
</dbReference>
<reference evidence="2 3" key="1">
    <citation type="journal article" date="2024" name="BMC Biol.">
        <title>Comparative genomics of Ascetosporea gives new insight into the evolutionary basis for animal parasitism in Rhizaria.</title>
        <authorList>
            <person name="Hiltunen Thoren M."/>
            <person name="Onut-Brannstrom I."/>
            <person name="Alfjorden A."/>
            <person name="Peckova H."/>
            <person name="Swords F."/>
            <person name="Hooper C."/>
            <person name="Holzer A.S."/>
            <person name="Bass D."/>
            <person name="Burki F."/>
        </authorList>
    </citation>
    <scope>NUCLEOTIDE SEQUENCE [LARGE SCALE GENOMIC DNA]</scope>
    <source>
        <strain evidence="2">20-A016</strain>
    </source>
</reference>
<organism evidence="2 3">
    <name type="scientific">Bonamia ostreae</name>
    <dbReference type="NCBI Taxonomy" id="126728"/>
    <lineage>
        <taxon>Eukaryota</taxon>
        <taxon>Sar</taxon>
        <taxon>Rhizaria</taxon>
        <taxon>Endomyxa</taxon>
        <taxon>Ascetosporea</taxon>
        <taxon>Haplosporida</taxon>
        <taxon>Bonamia</taxon>
    </lineage>
</organism>
<keyword evidence="3" id="KW-1185">Reference proteome</keyword>
<feature type="region of interest" description="Disordered" evidence="1">
    <location>
        <begin position="20"/>
        <end position="40"/>
    </location>
</feature>
<sequence>MISKCIDIYPVFDLVGENEISDKNSSANDRGNINGKKVEKRAFSNSRKIDEKRAFSNSRKIDEKRRKIVEKVNVE</sequence>
<evidence type="ECO:0000313" key="2">
    <source>
        <dbReference type="EMBL" id="MES1922205.1"/>
    </source>
</evidence>
<gene>
    <name evidence="2" type="ORF">MHBO_003716</name>
</gene>
<dbReference type="EMBL" id="JBDODL010002383">
    <property type="protein sequence ID" value="MES1922205.1"/>
    <property type="molecule type" value="Genomic_DNA"/>
</dbReference>
<comment type="caution">
    <text evidence="2">The sequence shown here is derived from an EMBL/GenBank/DDBJ whole genome shotgun (WGS) entry which is preliminary data.</text>
</comment>
<feature type="non-terminal residue" evidence="2">
    <location>
        <position position="75"/>
    </location>
</feature>
<protein>
    <submittedName>
        <fullName evidence="2">Uncharacterized protein</fullName>
    </submittedName>
</protein>
<evidence type="ECO:0000313" key="3">
    <source>
        <dbReference type="Proteomes" id="UP001439008"/>
    </source>
</evidence>
<proteinExistence type="predicted"/>
<name>A0ABV2AR99_9EUKA</name>
<accession>A0ABV2AR99</accession>
<evidence type="ECO:0000256" key="1">
    <source>
        <dbReference type="SAM" id="MobiDB-lite"/>
    </source>
</evidence>